<dbReference type="Pfam" id="PF00512">
    <property type="entry name" value="HisKA"/>
    <property type="match status" value="1"/>
</dbReference>
<evidence type="ECO:0000256" key="5">
    <source>
        <dbReference type="ARBA" id="ARBA00022679"/>
    </source>
</evidence>
<dbReference type="InterPro" id="IPR001610">
    <property type="entry name" value="PAC"/>
</dbReference>
<feature type="domain" description="Histidine kinase" evidence="9">
    <location>
        <begin position="757"/>
        <end position="973"/>
    </location>
</feature>
<dbReference type="InterPro" id="IPR000014">
    <property type="entry name" value="PAS"/>
</dbReference>
<dbReference type="InterPro" id="IPR036890">
    <property type="entry name" value="HATPase_C_sf"/>
</dbReference>
<dbReference type="InterPro" id="IPR003594">
    <property type="entry name" value="HATPase_dom"/>
</dbReference>
<keyword evidence="5" id="KW-0808">Transferase</keyword>
<evidence type="ECO:0000256" key="1">
    <source>
        <dbReference type="ARBA" id="ARBA00000085"/>
    </source>
</evidence>
<dbReference type="Gene3D" id="3.30.450.20">
    <property type="entry name" value="PAS domain"/>
    <property type="match status" value="3"/>
</dbReference>
<name>A0ABP6SRJ9_9ACTN</name>
<dbReference type="InterPro" id="IPR003018">
    <property type="entry name" value="GAF"/>
</dbReference>
<comment type="caution">
    <text evidence="12">The sequence shown here is derived from an EMBL/GenBank/DDBJ whole genome shotgun (WGS) entry which is preliminary data.</text>
</comment>
<organism evidence="12 13">
    <name type="scientific">Cryptosporangium minutisporangium</name>
    <dbReference type="NCBI Taxonomy" id="113569"/>
    <lineage>
        <taxon>Bacteria</taxon>
        <taxon>Bacillati</taxon>
        <taxon>Actinomycetota</taxon>
        <taxon>Actinomycetes</taxon>
        <taxon>Cryptosporangiales</taxon>
        <taxon>Cryptosporangiaceae</taxon>
        <taxon>Cryptosporangium</taxon>
    </lineage>
</organism>
<evidence type="ECO:0000259" key="10">
    <source>
        <dbReference type="PROSITE" id="PS50112"/>
    </source>
</evidence>
<dbReference type="SUPFAM" id="SSF55781">
    <property type="entry name" value="GAF domain-like"/>
    <property type="match status" value="1"/>
</dbReference>
<dbReference type="PROSITE" id="PS50109">
    <property type="entry name" value="HIS_KIN"/>
    <property type="match status" value="1"/>
</dbReference>
<feature type="domain" description="PAC" evidence="11">
    <location>
        <begin position="254"/>
        <end position="304"/>
    </location>
</feature>
<dbReference type="InterPro" id="IPR029016">
    <property type="entry name" value="GAF-like_dom_sf"/>
</dbReference>
<dbReference type="PRINTS" id="PR00344">
    <property type="entry name" value="BCTRLSENSOR"/>
</dbReference>
<dbReference type="Gene3D" id="3.30.565.10">
    <property type="entry name" value="Histidine kinase-like ATPase, C-terminal domain"/>
    <property type="match status" value="1"/>
</dbReference>
<dbReference type="RefSeq" id="WP_345726454.1">
    <property type="nucleotide sequence ID" value="NZ_BAAAYN010000004.1"/>
</dbReference>
<dbReference type="Pfam" id="PF02518">
    <property type="entry name" value="HATPase_c"/>
    <property type="match status" value="1"/>
</dbReference>
<dbReference type="InterPro" id="IPR004358">
    <property type="entry name" value="Sig_transdc_His_kin-like_C"/>
</dbReference>
<keyword evidence="6" id="KW-0418">Kinase</keyword>
<evidence type="ECO:0000256" key="8">
    <source>
        <dbReference type="SAM" id="MobiDB-lite"/>
    </source>
</evidence>
<evidence type="ECO:0000313" key="13">
    <source>
        <dbReference type="Proteomes" id="UP001501676"/>
    </source>
</evidence>
<dbReference type="InterPro" id="IPR000700">
    <property type="entry name" value="PAS-assoc_C"/>
</dbReference>
<feature type="region of interest" description="Disordered" evidence="8">
    <location>
        <begin position="955"/>
        <end position="979"/>
    </location>
</feature>
<dbReference type="SUPFAM" id="SSF47384">
    <property type="entry name" value="Homodimeric domain of signal transducing histidine kinase"/>
    <property type="match status" value="1"/>
</dbReference>
<comment type="catalytic activity">
    <reaction evidence="1">
        <text>ATP + protein L-histidine = ADP + protein N-phospho-L-histidine.</text>
        <dbReference type="EC" id="2.7.13.3"/>
    </reaction>
</comment>
<dbReference type="Pfam" id="PF13185">
    <property type="entry name" value="GAF_2"/>
    <property type="match status" value="1"/>
</dbReference>
<dbReference type="EMBL" id="BAAAYN010000004">
    <property type="protein sequence ID" value="GAA3382947.1"/>
    <property type="molecule type" value="Genomic_DNA"/>
</dbReference>
<evidence type="ECO:0000256" key="2">
    <source>
        <dbReference type="ARBA" id="ARBA00004236"/>
    </source>
</evidence>
<evidence type="ECO:0000256" key="6">
    <source>
        <dbReference type="ARBA" id="ARBA00022777"/>
    </source>
</evidence>
<dbReference type="PROSITE" id="PS50113">
    <property type="entry name" value="PAC"/>
    <property type="match status" value="1"/>
</dbReference>
<dbReference type="SMART" id="SM00091">
    <property type="entry name" value="PAS"/>
    <property type="match status" value="2"/>
</dbReference>
<keyword evidence="7" id="KW-0902">Two-component regulatory system</keyword>
<dbReference type="Pfam" id="PF08448">
    <property type="entry name" value="PAS_4"/>
    <property type="match status" value="1"/>
</dbReference>
<sequence>MVADEAWSQTAARRLSDPVRLQALRATGLSESTSAPTLDRLTGLAARWLDVPISLVSLVDADRQFSAAACGVTGDREAPLSRSFCQHVVLDDAALIVTDAREDDRLRDHPVVADGVVAYAGIPLRSPSGHVLGSFCVADTRPRSWSELELTTLTDLAAAAEAEIALRRANGRLSASATRVQMLLDTALDAYIAINPDGAITDWNAAAERLFGWTAAEALGQDLTGLIVPERFREAHDRGLARVRETGHSTLAGQRLELAAVDRAGREFPIELTLQVDDDPDLPAFHAFIRDITDRLGAQEALEHERQRLADERTFLQTLLDSLDTGVVACDSAGRLALFNQALLRMHGTNVQPLDAETWAQTYDLHEPDGRTPLDPGQNPLTRAFSGQTVDGQELVITAPGVAARRFLANGRPIDTPDGRRLGALVAMHDITDAHRAESLRRAEHAVAQALADATSAHQAAGAAIAAVADELEWSCGEYWELGEEGGSVQLVCTSRWVAPSGPSCDHVRLLGTAEPGVVDRLARQVWERQASIVTERTAPDDRIRIGMPVRTAEAVSGVVLFCLADLEPPRPDTLLMLDGVCTRIGRYLERRRTEDLVLALAAARRDFERVAAQIEDYLWTVEVLPDGRARSVYASPNSAGVFGATLPADADLAAVFAERVHAGDTASFSDFYATLRDGLSAEIECRIRGFDGESRWIWTRAVPRHEQDRLLVDGISTNVTERRLLAERREDLLGAEREQVARLRDLDRLKDELVAVVSHELRNPIGTIRGYTELLLDDPDLPAEHRTYAEVIDRTSAHLKQLVDQLLDLARIDAGHVHLDARPLSATKLVRETLGDHHPEADAKHLTIVTDLAAHLPVHGDATRLRQVLDNLLSNAIKYTPEGGTVTVTGRSVEGRVEICVADTGIGVPDDQLPKLFTRFFRATTALDRGIKGTGLGLAVTKAIVEAHAGTIAAEPGEPRGTRFRITLPSRPPGDSGR</sequence>
<reference evidence="13" key="1">
    <citation type="journal article" date="2019" name="Int. J. Syst. Evol. Microbiol.">
        <title>The Global Catalogue of Microorganisms (GCM) 10K type strain sequencing project: providing services to taxonomists for standard genome sequencing and annotation.</title>
        <authorList>
            <consortium name="The Broad Institute Genomics Platform"/>
            <consortium name="The Broad Institute Genome Sequencing Center for Infectious Disease"/>
            <person name="Wu L."/>
            <person name="Ma J."/>
        </authorList>
    </citation>
    <scope>NUCLEOTIDE SEQUENCE [LARGE SCALE GENOMIC DNA]</scope>
    <source>
        <strain evidence="13">JCM 9458</strain>
    </source>
</reference>
<gene>
    <name evidence="12" type="ORF">GCM10020369_06880</name>
</gene>
<dbReference type="PANTHER" id="PTHR43711">
    <property type="entry name" value="TWO-COMPONENT HISTIDINE KINASE"/>
    <property type="match status" value="1"/>
</dbReference>
<feature type="domain" description="PAS" evidence="10">
    <location>
        <begin position="312"/>
        <end position="388"/>
    </location>
</feature>
<dbReference type="SUPFAM" id="SSF55785">
    <property type="entry name" value="PYP-like sensor domain (PAS domain)"/>
    <property type="match status" value="3"/>
</dbReference>
<feature type="domain" description="PAS" evidence="10">
    <location>
        <begin position="176"/>
        <end position="247"/>
    </location>
</feature>
<dbReference type="SMART" id="SM00065">
    <property type="entry name" value="GAF"/>
    <property type="match status" value="1"/>
</dbReference>
<dbReference type="SMART" id="SM00086">
    <property type="entry name" value="PAC"/>
    <property type="match status" value="2"/>
</dbReference>
<accession>A0ABP6SRJ9</accession>
<comment type="subcellular location">
    <subcellularLocation>
        <location evidence="2">Cell membrane</location>
    </subcellularLocation>
</comment>
<dbReference type="InterPro" id="IPR013656">
    <property type="entry name" value="PAS_4"/>
</dbReference>
<keyword evidence="13" id="KW-1185">Reference proteome</keyword>
<dbReference type="Gene3D" id="3.30.450.40">
    <property type="match status" value="1"/>
</dbReference>
<evidence type="ECO:0000256" key="4">
    <source>
        <dbReference type="ARBA" id="ARBA00022553"/>
    </source>
</evidence>
<evidence type="ECO:0000259" key="9">
    <source>
        <dbReference type="PROSITE" id="PS50109"/>
    </source>
</evidence>
<dbReference type="PANTHER" id="PTHR43711:SF1">
    <property type="entry name" value="HISTIDINE KINASE 1"/>
    <property type="match status" value="1"/>
</dbReference>
<evidence type="ECO:0000313" key="12">
    <source>
        <dbReference type="EMBL" id="GAA3382947.1"/>
    </source>
</evidence>
<dbReference type="SMART" id="SM00387">
    <property type="entry name" value="HATPase_c"/>
    <property type="match status" value="1"/>
</dbReference>
<dbReference type="Gene3D" id="1.10.287.130">
    <property type="match status" value="1"/>
</dbReference>
<dbReference type="EC" id="2.7.13.3" evidence="3"/>
<dbReference type="SMART" id="SM00388">
    <property type="entry name" value="HisKA"/>
    <property type="match status" value="1"/>
</dbReference>
<dbReference type="InterPro" id="IPR013767">
    <property type="entry name" value="PAS_fold"/>
</dbReference>
<dbReference type="InterPro" id="IPR005467">
    <property type="entry name" value="His_kinase_dom"/>
</dbReference>
<dbReference type="SUPFAM" id="SSF55874">
    <property type="entry name" value="ATPase domain of HSP90 chaperone/DNA topoisomerase II/histidine kinase"/>
    <property type="match status" value="1"/>
</dbReference>
<evidence type="ECO:0000256" key="3">
    <source>
        <dbReference type="ARBA" id="ARBA00012438"/>
    </source>
</evidence>
<dbReference type="InterPro" id="IPR035965">
    <property type="entry name" value="PAS-like_dom_sf"/>
</dbReference>
<dbReference type="NCBIfam" id="TIGR00229">
    <property type="entry name" value="sensory_box"/>
    <property type="match status" value="1"/>
</dbReference>
<keyword evidence="4" id="KW-0597">Phosphoprotein</keyword>
<dbReference type="InterPro" id="IPR003661">
    <property type="entry name" value="HisK_dim/P_dom"/>
</dbReference>
<proteinExistence type="predicted"/>
<dbReference type="Proteomes" id="UP001501676">
    <property type="component" value="Unassembled WGS sequence"/>
</dbReference>
<dbReference type="CDD" id="cd00130">
    <property type="entry name" value="PAS"/>
    <property type="match status" value="1"/>
</dbReference>
<dbReference type="CDD" id="cd00082">
    <property type="entry name" value="HisKA"/>
    <property type="match status" value="1"/>
</dbReference>
<dbReference type="InterPro" id="IPR036097">
    <property type="entry name" value="HisK_dim/P_sf"/>
</dbReference>
<dbReference type="PROSITE" id="PS50112">
    <property type="entry name" value="PAS"/>
    <property type="match status" value="2"/>
</dbReference>
<evidence type="ECO:0000259" key="11">
    <source>
        <dbReference type="PROSITE" id="PS50113"/>
    </source>
</evidence>
<protein>
    <recommendedName>
        <fullName evidence="3">histidine kinase</fullName>
        <ecNumber evidence="3">2.7.13.3</ecNumber>
    </recommendedName>
</protein>
<dbReference type="Pfam" id="PF00989">
    <property type="entry name" value="PAS"/>
    <property type="match status" value="1"/>
</dbReference>
<evidence type="ECO:0000256" key="7">
    <source>
        <dbReference type="ARBA" id="ARBA00023012"/>
    </source>
</evidence>
<dbReference type="InterPro" id="IPR050736">
    <property type="entry name" value="Sensor_HK_Regulatory"/>
</dbReference>